<feature type="compositionally biased region" description="Basic and acidic residues" evidence="1">
    <location>
        <begin position="314"/>
        <end position="327"/>
    </location>
</feature>
<feature type="region of interest" description="Disordered" evidence="1">
    <location>
        <begin position="246"/>
        <end position="269"/>
    </location>
</feature>
<feature type="region of interest" description="Disordered" evidence="1">
    <location>
        <begin position="134"/>
        <end position="185"/>
    </location>
</feature>
<gene>
    <name evidence="4" type="primary">LOC139354315</name>
</gene>
<organism evidence="3 4">
    <name type="scientific">Drosophila suzukii</name>
    <name type="common">Spotted-wing drosophila fruit fly</name>
    <dbReference type="NCBI Taxonomy" id="28584"/>
    <lineage>
        <taxon>Eukaryota</taxon>
        <taxon>Metazoa</taxon>
        <taxon>Ecdysozoa</taxon>
        <taxon>Arthropoda</taxon>
        <taxon>Hexapoda</taxon>
        <taxon>Insecta</taxon>
        <taxon>Pterygota</taxon>
        <taxon>Neoptera</taxon>
        <taxon>Endopterygota</taxon>
        <taxon>Diptera</taxon>
        <taxon>Brachycera</taxon>
        <taxon>Muscomorpha</taxon>
        <taxon>Ephydroidea</taxon>
        <taxon>Drosophilidae</taxon>
        <taxon>Drosophila</taxon>
        <taxon>Sophophora</taxon>
    </lineage>
</organism>
<feature type="compositionally biased region" description="Polar residues" evidence="1">
    <location>
        <begin position="82"/>
        <end position="101"/>
    </location>
</feature>
<dbReference type="GeneID" id="139354315"/>
<dbReference type="Proteomes" id="UP001652628">
    <property type="component" value="Chromosome 2"/>
</dbReference>
<feature type="region of interest" description="Disordered" evidence="1">
    <location>
        <begin position="306"/>
        <end position="337"/>
    </location>
</feature>
<feature type="domain" description="Pre-C2HC" evidence="2">
    <location>
        <begin position="181"/>
        <end position="208"/>
    </location>
</feature>
<evidence type="ECO:0000313" key="4">
    <source>
        <dbReference type="RefSeq" id="XP_070854639.1"/>
    </source>
</evidence>
<proteinExistence type="predicted"/>
<protein>
    <submittedName>
        <fullName evidence="4">Transcriptional regulator cudA</fullName>
    </submittedName>
</protein>
<keyword evidence="3" id="KW-1185">Reference proteome</keyword>
<feature type="region of interest" description="Disordered" evidence="1">
    <location>
        <begin position="65"/>
        <end position="108"/>
    </location>
</feature>
<reference evidence="4" key="2">
    <citation type="submission" date="2025-08" db="UniProtKB">
        <authorList>
            <consortium name="RefSeq"/>
        </authorList>
    </citation>
    <scope>IDENTIFICATION</scope>
</reference>
<feature type="compositionally biased region" description="Polar residues" evidence="1">
    <location>
        <begin position="249"/>
        <end position="260"/>
    </location>
</feature>
<name>A0ABM4TXE7_DROSZ</name>
<accession>A0ABM4TXE7</accession>
<evidence type="ECO:0000313" key="3">
    <source>
        <dbReference type="Proteomes" id="UP001652628"/>
    </source>
</evidence>
<dbReference type="RefSeq" id="XP_070854639.1">
    <property type="nucleotide sequence ID" value="XM_070998538.1"/>
</dbReference>
<dbReference type="Pfam" id="PF07530">
    <property type="entry name" value="PRE_C2HC"/>
    <property type="match status" value="1"/>
</dbReference>
<evidence type="ECO:0000259" key="2">
    <source>
        <dbReference type="Pfam" id="PF07530"/>
    </source>
</evidence>
<sequence>MPTMSDSESELDIHSKVVKAQKTMTNVLNSSLQKFSSIYKASSINAQPLPSNDIEHELETIAGDDEDWWTPRNNKRRPESRSPISANKVQRNSTSPKTTEPANRFAELSDMDTTKEYLQAYQTTSQLVNNLDQASTSTGLSHGCSGNNNNVERNRSQSNNNSIDNATNKHPPNHKPPPIPSPTNKEIHEVKTLCRQRVQVELPYKKDDVVQCHRCQDFHHTKNNCFLDHNSNYKNCDVYQQTVRRRKNLSSQGNALPQKTSTKRTSVRSDVVGALSYANVTNGHSRHQNQQGGRSQLQQHANLHQNQFPPLGTSKRDKQHKPNDLPRLRTQTIQTTDQQQYLETRHQQQQSFQQQHQRNHEQFQNDQQWKRQGQMYLRSEEQLSDLVARFDKMLQMMMSMMSLITNLLPQIAPGSAQAAAGLHSAFTAQP</sequence>
<evidence type="ECO:0000256" key="1">
    <source>
        <dbReference type="SAM" id="MobiDB-lite"/>
    </source>
</evidence>
<dbReference type="InterPro" id="IPR006579">
    <property type="entry name" value="Pre_C2HC_dom"/>
</dbReference>
<reference evidence="3" key="1">
    <citation type="submission" date="2025-05" db="UniProtKB">
        <authorList>
            <consortium name="RefSeq"/>
        </authorList>
    </citation>
    <scope>NUCLEOTIDE SEQUENCE [LARGE SCALE GENOMIC DNA]</scope>
</reference>
<feature type="compositionally biased region" description="Polar residues" evidence="1">
    <location>
        <begin position="134"/>
        <end position="166"/>
    </location>
</feature>